<dbReference type="GeneID" id="34614972"/>
<dbReference type="FunFam" id="3.60.20.30:FF:000007">
    <property type="entry name" value="Similar to threonine aspartase"/>
    <property type="match status" value="1"/>
</dbReference>
<accession>A0A1L9SUW7</accession>
<dbReference type="STRING" id="1073090.A0A1L9SUW7"/>
<feature type="region of interest" description="Disordered" evidence="3">
    <location>
        <begin position="437"/>
        <end position="458"/>
    </location>
</feature>
<evidence type="ECO:0000256" key="3">
    <source>
        <dbReference type="SAM" id="MobiDB-lite"/>
    </source>
</evidence>
<dbReference type="PANTHER" id="PTHR10188:SF8">
    <property type="entry name" value="THREONINE ASPARTASE 1"/>
    <property type="match status" value="1"/>
</dbReference>
<dbReference type="CDD" id="cd04514">
    <property type="entry name" value="Taspase1_like"/>
    <property type="match status" value="1"/>
</dbReference>
<dbReference type="PANTHER" id="PTHR10188">
    <property type="entry name" value="L-ASPARAGINASE"/>
    <property type="match status" value="1"/>
</dbReference>
<dbReference type="EMBL" id="KV878336">
    <property type="protein sequence ID" value="OJJ50904.1"/>
    <property type="molecule type" value="Genomic_DNA"/>
</dbReference>
<evidence type="ECO:0000256" key="1">
    <source>
        <dbReference type="PIRSR" id="PIRSR600246-1"/>
    </source>
</evidence>
<name>A0A1L9SUW7_9EURO</name>
<keyword evidence="5" id="KW-1185">Reference proteome</keyword>
<evidence type="ECO:0000256" key="2">
    <source>
        <dbReference type="PIRSR" id="PIRSR600246-3"/>
    </source>
</evidence>
<feature type="region of interest" description="Disordered" evidence="3">
    <location>
        <begin position="200"/>
        <end position="235"/>
    </location>
</feature>
<organism evidence="4 5">
    <name type="scientific">Penicilliopsis zonata CBS 506.65</name>
    <dbReference type="NCBI Taxonomy" id="1073090"/>
    <lineage>
        <taxon>Eukaryota</taxon>
        <taxon>Fungi</taxon>
        <taxon>Dikarya</taxon>
        <taxon>Ascomycota</taxon>
        <taxon>Pezizomycotina</taxon>
        <taxon>Eurotiomycetes</taxon>
        <taxon>Eurotiomycetidae</taxon>
        <taxon>Eurotiales</taxon>
        <taxon>Aspergillaceae</taxon>
        <taxon>Penicilliopsis</taxon>
    </lineage>
</organism>
<dbReference type="InterPro" id="IPR029055">
    <property type="entry name" value="Ntn_hydrolases_N"/>
</dbReference>
<dbReference type="GO" id="GO:0051604">
    <property type="term" value="P:protein maturation"/>
    <property type="evidence" value="ECO:0007669"/>
    <property type="project" value="TreeGrafter"/>
</dbReference>
<sequence>MGPPKGSSHVATIFVHAGAGYHSFQNERIHLEACENAARVAMALLRNGGTAVDAVEIAIMLLEDTEITNAGYGSNLTLQGAVECDATLVDHMGRSGAAGAVTLVKNPISLARVILETSSKPLSLQRVPPNFLVGPGATDFAYDNGLVVLPPDALISPPSKERWTRWQQEIASIDLQEKQPEDYRSWFLRRPVTLNPSLLLASPNSMQHSSPIDQPVSGDMQSSTPIQEKSQTSVSEVKYSDGVEEFLRHANSRSSRTAHRLNPDASNDANADNITDTVGAIAIDCYGNIAAGSSSGGIGMKHRGRVGPAALVGIGTTVIPVDPNDPDGTSVAVVTSGTGEHIATTLAASTCASRIYHPTKRTSSGAQEEAMEEEVIFDMIATDFMGHPGVRSSPCPAAIGLMAVKKTNDGVFLYFGHNTDSFALASMSSEDSQPACVMSRSNGSGTIAQGGRAYRLKR</sequence>
<dbReference type="OrthoDB" id="77601at2759"/>
<gene>
    <name evidence="4" type="ORF">ASPZODRAFT_55003</name>
</gene>
<evidence type="ECO:0000313" key="4">
    <source>
        <dbReference type="EMBL" id="OJJ50904.1"/>
    </source>
</evidence>
<evidence type="ECO:0008006" key="6">
    <source>
        <dbReference type="Google" id="ProtNLM"/>
    </source>
</evidence>
<dbReference type="Gene3D" id="3.60.20.30">
    <property type="entry name" value="(Glycosyl)asparaginase"/>
    <property type="match status" value="1"/>
</dbReference>
<dbReference type="GO" id="GO:0005737">
    <property type="term" value="C:cytoplasm"/>
    <property type="evidence" value="ECO:0007669"/>
    <property type="project" value="TreeGrafter"/>
</dbReference>
<proteinExistence type="predicted"/>
<evidence type="ECO:0000313" key="5">
    <source>
        <dbReference type="Proteomes" id="UP000184188"/>
    </source>
</evidence>
<dbReference type="GO" id="GO:0004298">
    <property type="term" value="F:threonine-type endopeptidase activity"/>
    <property type="evidence" value="ECO:0007669"/>
    <property type="project" value="InterPro"/>
</dbReference>
<dbReference type="InterPro" id="IPR000246">
    <property type="entry name" value="Peptidase_T2"/>
</dbReference>
<dbReference type="VEuPathDB" id="FungiDB:ASPZODRAFT_55003"/>
<dbReference type="RefSeq" id="XP_022585414.1">
    <property type="nucleotide sequence ID" value="XM_022728508.1"/>
</dbReference>
<dbReference type="AlphaFoldDB" id="A0A1L9SUW7"/>
<dbReference type="SUPFAM" id="SSF56235">
    <property type="entry name" value="N-terminal nucleophile aminohydrolases (Ntn hydrolases)"/>
    <property type="match status" value="1"/>
</dbReference>
<protein>
    <recommendedName>
        <fullName evidence="6">Asparaginase</fullName>
    </recommendedName>
</protein>
<reference evidence="5" key="1">
    <citation type="journal article" date="2017" name="Genome Biol.">
        <title>Comparative genomics reveals high biological diversity and specific adaptations in the industrially and medically important fungal genus Aspergillus.</title>
        <authorList>
            <person name="de Vries R.P."/>
            <person name="Riley R."/>
            <person name="Wiebenga A."/>
            <person name="Aguilar-Osorio G."/>
            <person name="Amillis S."/>
            <person name="Uchima C.A."/>
            <person name="Anderluh G."/>
            <person name="Asadollahi M."/>
            <person name="Askin M."/>
            <person name="Barry K."/>
            <person name="Battaglia E."/>
            <person name="Bayram O."/>
            <person name="Benocci T."/>
            <person name="Braus-Stromeyer S.A."/>
            <person name="Caldana C."/>
            <person name="Canovas D."/>
            <person name="Cerqueira G.C."/>
            <person name="Chen F."/>
            <person name="Chen W."/>
            <person name="Choi C."/>
            <person name="Clum A."/>
            <person name="Dos Santos R.A."/>
            <person name="Damasio A.R."/>
            <person name="Diallinas G."/>
            <person name="Emri T."/>
            <person name="Fekete E."/>
            <person name="Flipphi M."/>
            <person name="Freyberg S."/>
            <person name="Gallo A."/>
            <person name="Gournas C."/>
            <person name="Habgood R."/>
            <person name="Hainaut M."/>
            <person name="Harispe M.L."/>
            <person name="Henrissat B."/>
            <person name="Hilden K.S."/>
            <person name="Hope R."/>
            <person name="Hossain A."/>
            <person name="Karabika E."/>
            <person name="Karaffa L."/>
            <person name="Karanyi Z."/>
            <person name="Krasevec N."/>
            <person name="Kuo A."/>
            <person name="Kusch H."/>
            <person name="LaButti K."/>
            <person name="Lagendijk E.L."/>
            <person name="Lapidus A."/>
            <person name="Levasseur A."/>
            <person name="Lindquist E."/>
            <person name="Lipzen A."/>
            <person name="Logrieco A.F."/>
            <person name="MacCabe A."/>
            <person name="Maekelae M.R."/>
            <person name="Malavazi I."/>
            <person name="Melin P."/>
            <person name="Meyer V."/>
            <person name="Mielnichuk N."/>
            <person name="Miskei M."/>
            <person name="Molnar A.P."/>
            <person name="Mule G."/>
            <person name="Ngan C.Y."/>
            <person name="Orejas M."/>
            <person name="Orosz E."/>
            <person name="Ouedraogo J.P."/>
            <person name="Overkamp K.M."/>
            <person name="Park H.-S."/>
            <person name="Perrone G."/>
            <person name="Piumi F."/>
            <person name="Punt P.J."/>
            <person name="Ram A.F."/>
            <person name="Ramon A."/>
            <person name="Rauscher S."/>
            <person name="Record E."/>
            <person name="Riano-Pachon D.M."/>
            <person name="Robert V."/>
            <person name="Roehrig J."/>
            <person name="Ruller R."/>
            <person name="Salamov A."/>
            <person name="Salih N.S."/>
            <person name="Samson R.A."/>
            <person name="Sandor E."/>
            <person name="Sanguinetti M."/>
            <person name="Schuetze T."/>
            <person name="Sepcic K."/>
            <person name="Shelest E."/>
            <person name="Sherlock G."/>
            <person name="Sophianopoulou V."/>
            <person name="Squina F.M."/>
            <person name="Sun H."/>
            <person name="Susca A."/>
            <person name="Todd R.B."/>
            <person name="Tsang A."/>
            <person name="Unkles S.E."/>
            <person name="van de Wiele N."/>
            <person name="van Rossen-Uffink D."/>
            <person name="Oliveira J.V."/>
            <person name="Vesth T.C."/>
            <person name="Visser J."/>
            <person name="Yu J.-H."/>
            <person name="Zhou M."/>
            <person name="Andersen M.R."/>
            <person name="Archer D.B."/>
            <person name="Baker S.E."/>
            <person name="Benoit I."/>
            <person name="Brakhage A.A."/>
            <person name="Braus G.H."/>
            <person name="Fischer R."/>
            <person name="Frisvad J.C."/>
            <person name="Goldman G.H."/>
            <person name="Houbraken J."/>
            <person name="Oakley B."/>
            <person name="Pocsi I."/>
            <person name="Scazzocchio C."/>
            <person name="Seiboth B."/>
            <person name="vanKuyk P.A."/>
            <person name="Wortman J."/>
            <person name="Dyer P.S."/>
            <person name="Grigoriev I.V."/>
        </authorList>
    </citation>
    <scope>NUCLEOTIDE SEQUENCE [LARGE SCALE GENOMIC DNA]</scope>
    <source>
        <strain evidence="5">CBS 506.65</strain>
    </source>
</reference>
<feature type="compositionally biased region" description="Polar residues" evidence="3">
    <location>
        <begin position="219"/>
        <end position="235"/>
    </location>
</feature>
<feature type="active site" description="Nucleophile" evidence="1">
    <location>
        <position position="277"/>
    </location>
</feature>
<feature type="site" description="Cleavage; by autolysis" evidence="2">
    <location>
        <begin position="276"/>
        <end position="277"/>
    </location>
</feature>
<dbReference type="Pfam" id="PF01112">
    <property type="entry name" value="Asparaginase_2"/>
    <property type="match status" value="2"/>
</dbReference>
<dbReference type="InterPro" id="IPR037464">
    <property type="entry name" value="Taspase1"/>
</dbReference>
<dbReference type="Proteomes" id="UP000184188">
    <property type="component" value="Unassembled WGS sequence"/>
</dbReference>